<evidence type="ECO:0000256" key="2">
    <source>
        <dbReference type="ARBA" id="ARBA00022908"/>
    </source>
</evidence>
<dbReference type="CDD" id="cd00796">
    <property type="entry name" value="INT_Rci_Hp1_C"/>
    <property type="match status" value="1"/>
</dbReference>
<gene>
    <name evidence="6" type="ORF">LZ24_00964</name>
</gene>
<dbReference type="InterPro" id="IPR011010">
    <property type="entry name" value="DNA_brk_join_enz"/>
</dbReference>
<name>A0A562RYZ9_9BACT</name>
<feature type="domain" description="Tyr recombinase" evidence="5">
    <location>
        <begin position="203"/>
        <end position="383"/>
    </location>
</feature>
<keyword evidence="3" id="KW-0238">DNA-binding</keyword>
<dbReference type="InterPro" id="IPR002104">
    <property type="entry name" value="Integrase_catalytic"/>
</dbReference>
<sequence length="410" mass="47309">MAQFKWFTTKHKGLRYREHETRKHGVRRDRFYQYRLMENGIRVQESFGWLSEGWTEEACLLEVAKLKQARRTGEGEITLKDRRKKALDKRTEQERKAITFGEVWEKNYLPQAKADRGEASTLREENLYALWIKPVLGDKPISEIVPLHLEKIKSNMRSEGKAQRTIQYALAVTRQVFNHAKRHSLFNGDNPVGKVKIPSEDNRRTRFLSHEEAALLLEEIKRRSVDVYQQCLLALHTGMRAGEIFSLTWECVDLKNEILLLKQTKSGKDRMAYMTPQVKEMLQSRNSADTEPGSLVFPGRNGVEIKQVSDTFNRAVNALGFNEGVTDPKAKVVFHTLRHTHASWLVMNGTDLYTVKELLGHSDFKMTARYAHLGENTLRSAVQGLGKAMEDEYSNVVNIEKIRRHDGSIR</sequence>
<dbReference type="Gene3D" id="1.10.150.130">
    <property type="match status" value="1"/>
</dbReference>
<dbReference type="RefSeq" id="WP_144682885.1">
    <property type="nucleotide sequence ID" value="NZ_VLLC01000005.1"/>
</dbReference>
<proteinExistence type="inferred from homology"/>
<evidence type="ECO:0000313" key="6">
    <source>
        <dbReference type="EMBL" id="TWI74361.1"/>
    </source>
</evidence>
<keyword evidence="7" id="KW-1185">Reference proteome</keyword>
<protein>
    <submittedName>
        <fullName evidence="6">Site-specific recombinase XerD</fullName>
    </submittedName>
</protein>
<keyword evidence="2" id="KW-0229">DNA integration</keyword>
<keyword evidence="4" id="KW-0233">DNA recombination</keyword>
<evidence type="ECO:0000256" key="1">
    <source>
        <dbReference type="ARBA" id="ARBA00008857"/>
    </source>
</evidence>
<evidence type="ECO:0000256" key="4">
    <source>
        <dbReference type="ARBA" id="ARBA00023172"/>
    </source>
</evidence>
<dbReference type="GO" id="GO:0015074">
    <property type="term" value="P:DNA integration"/>
    <property type="evidence" value="ECO:0007669"/>
    <property type="project" value="InterPro"/>
</dbReference>
<comment type="similarity">
    <text evidence="1">Belongs to the 'phage' integrase family.</text>
</comment>
<dbReference type="Proteomes" id="UP000318307">
    <property type="component" value="Unassembled WGS sequence"/>
</dbReference>
<evidence type="ECO:0000313" key="7">
    <source>
        <dbReference type="Proteomes" id="UP000318307"/>
    </source>
</evidence>
<dbReference type="Pfam" id="PF14659">
    <property type="entry name" value="Phage_int_SAM_3"/>
    <property type="match status" value="1"/>
</dbReference>
<dbReference type="GO" id="GO:0006310">
    <property type="term" value="P:DNA recombination"/>
    <property type="evidence" value="ECO:0007669"/>
    <property type="project" value="UniProtKB-KW"/>
</dbReference>
<dbReference type="Gene3D" id="1.10.443.10">
    <property type="entry name" value="Intergrase catalytic core"/>
    <property type="match status" value="1"/>
</dbReference>
<dbReference type="PANTHER" id="PTHR30349">
    <property type="entry name" value="PHAGE INTEGRASE-RELATED"/>
    <property type="match status" value="1"/>
</dbReference>
<dbReference type="InterPro" id="IPR013762">
    <property type="entry name" value="Integrase-like_cat_sf"/>
</dbReference>
<accession>A0A562RYZ9</accession>
<dbReference type="SUPFAM" id="SSF56349">
    <property type="entry name" value="DNA breaking-rejoining enzymes"/>
    <property type="match status" value="1"/>
</dbReference>
<organism evidence="6 7">
    <name type="scientific">Desulfobotulus alkaliphilus</name>
    <dbReference type="NCBI Taxonomy" id="622671"/>
    <lineage>
        <taxon>Bacteria</taxon>
        <taxon>Pseudomonadati</taxon>
        <taxon>Thermodesulfobacteriota</taxon>
        <taxon>Desulfobacteria</taxon>
        <taxon>Desulfobacterales</taxon>
        <taxon>Desulfobacteraceae</taxon>
        <taxon>Desulfobotulus</taxon>
    </lineage>
</organism>
<evidence type="ECO:0000259" key="5">
    <source>
        <dbReference type="PROSITE" id="PS51898"/>
    </source>
</evidence>
<dbReference type="InterPro" id="IPR050090">
    <property type="entry name" value="Tyrosine_recombinase_XerCD"/>
</dbReference>
<dbReference type="Pfam" id="PF00589">
    <property type="entry name" value="Phage_integrase"/>
    <property type="match status" value="1"/>
</dbReference>
<dbReference type="AlphaFoldDB" id="A0A562RYZ9"/>
<comment type="caution">
    <text evidence="6">The sequence shown here is derived from an EMBL/GenBank/DDBJ whole genome shotgun (WGS) entry which is preliminary data.</text>
</comment>
<evidence type="ECO:0000256" key="3">
    <source>
        <dbReference type="ARBA" id="ARBA00023125"/>
    </source>
</evidence>
<dbReference type="InterPro" id="IPR004107">
    <property type="entry name" value="Integrase_SAM-like_N"/>
</dbReference>
<dbReference type="InterPro" id="IPR010998">
    <property type="entry name" value="Integrase_recombinase_N"/>
</dbReference>
<dbReference type="PROSITE" id="PS51898">
    <property type="entry name" value="TYR_RECOMBINASE"/>
    <property type="match status" value="1"/>
</dbReference>
<reference evidence="6 7" key="1">
    <citation type="submission" date="2019-07" db="EMBL/GenBank/DDBJ databases">
        <title>Genome sequencing of 100 strains of the haloalkaliphilic chemolithoautotrophic sulfur-oxidizing bacterium Thioalkalivibrio.</title>
        <authorList>
            <person name="Muyzer G."/>
        </authorList>
    </citation>
    <scope>NUCLEOTIDE SEQUENCE [LARGE SCALE GENOMIC DNA]</scope>
    <source>
        <strain evidence="6 7">ASO4-4</strain>
    </source>
</reference>
<dbReference type="OrthoDB" id="9789256at2"/>
<dbReference type="GO" id="GO:0003677">
    <property type="term" value="F:DNA binding"/>
    <property type="evidence" value="ECO:0007669"/>
    <property type="project" value="UniProtKB-KW"/>
</dbReference>
<dbReference type="EMBL" id="VLLC01000005">
    <property type="protein sequence ID" value="TWI74361.1"/>
    <property type="molecule type" value="Genomic_DNA"/>
</dbReference>
<dbReference type="PANTHER" id="PTHR30349:SF64">
    <property type="entry name" value="PROPHAGE INTEGRASE INTD-RELATED"/>
    <property type="match status" value="1"/>
</dbReference>